<dbReference type="EMBL" id="JBHSGS010000007">
    <property type="protein sequence ID" value="MFC4718358.1"/>
    <property type="molecule type" value="Genomic_DNA"/>
</dbReference>
<dbReference type="PANTHER" id="PTHR43280:SF28">
    <property type="entry name" value="HTH-TYPE TRANSCRIPTIONAL ACTIVATOR RHAS"/>
    <property type="match status" value="1"/>
</dbReference>
<keyword evidence="3" id="KW-0804">Transcription</keyword>
<dbReference type="RefSeq" id="WP_204653782.1">
    <property type="nucleotide sequence ID" value="NZ_JAFBFD010000013.1"/>
</dbReference>
<name>A0ABV9MUM1_9ENTE</name>
<organism evidence="5 6">
    <name type="scientific">Enterococcus lemanii</name>
    <dbReference type="NCBI Taxonomy" id="1159752"/>
    <lineage>
        <taxon>Bacteria</taxon>
        <taxon>Bacillati</taxon>
        <taxon>Bacillota</taxon>
        <taxon>Bacilli</taxon>
        <taxon>Lactobacillales</taxon>
        <taxon>Enterococcaceae</taxon>
        <taxon>Enterococcus</taxon>
    </lineage>
</organism>
<keyword evidence="2" id="KW-0238">DNA-binding</keyword>
<dbReference type="PANTHER" id="PTHR43280">
    <property type="entry name" value="ARAC-FAMILY TRANSCRIPTIONAL REGULATOR"/>
    <property type="match status" value="1"/>
</dbReference>
<feature type="domain" description="HTH araC/xylS-type" evidence="4">
    <location>
        <begin position="161"/>
        <end position="259"/>
    </location>
</feature>
<evidence type="ECO:0000256" key="1">
    <source>
        <dbReference type="ARBA" id="ARBA00023015"/>
    </source>
</evidence>
<dbReference type="Gene3D" id="1.10.10.60">
    <property type="entry name" value="Homeodomain-like"/>
    <property type="match status" value="2"/>
</dbReference>
<dbReference type="SUPFAM" id="SSF46689">
    <property type="entry name" value="Homeodomain-like"/>
    <property type="match status" value="2"/>
</dbReference>
<dbReference type="Pfam" id="PF02311">
    <property type="entry name" value="AraC_binding"/>
    <property type="match status" value="1"/>
</dbReference>
<dbReference type="InterPro" id="IPR009057">
    <property type="entry name" value="Homeodomain-like_sf"/>
</dbReference>
<evidence type="ECO:0000256" key="2">
    <source>
        <dbReference type="ARBA" id="ARBA00023125"/>
    </source>
</evidence>
<evidence type="ECO:0000256" key="3">
    <source>
        <dbReference type="ARBA" id="ARBA00023163"/>
    </source>
</evidence>
<gene>
    <name evidence="5" type="ORF">ACFO5I_01170</name>
</gene>
<dbReference type="Proteomes" id="UP001595969">
    <property type="component" value="Unassembled WGS sequence"/>
</dbReference>
<proteinExistence type="predicted"/>
<sequence length="262" mass="30909">MLPFYEKQTETNRVFTMDNLQFPLHLHPEVEILYVQTGSLIITIEQRDYTIEAGHAAMVFPHCIHGYNSNQRNEVKISIIDYQLFNDFAWIFTHYLPENPILAITDPTLKKLLEHALAPNKQPDFRDDFLIRATWYQIFALCLSQLSLIRRPEQLDFTLTQQVVVYLSKHYLEKITLTQIANDLNCSPYTISKIFTKKLGIPFPDYLAQLRLETAKRLLETSSLSVLEIAYEAGFEQPRSFNRSFMKFEKMTPREYRQRYLK</sequence>
<evidence type="ECO:0000313" key="5">
    <source>
        <dbReference type="EMBL" id="MFC4718358.1"/>
    </source>
</evidence>
<dbReference type="InterPro" id="IPR037923">
    <property type="entry name" value="HTH-like"/>
</dbReference>
<keyword evidence="6" id="KW-1185">Reference proteome</keyword>
<dbReference type="SMART" id="SM00342">
    <property type="entry name" value="HTH_ARAC"/>
    <property type="match status" value="1"/>
</dbReference>
<protein>
    <submittedName>
        <fullName evidence="5">Helix-turn-helix domain-containing protein</fullName>
    </submittedName>
</protein>
<accession>A0ABV9MUM1</accession>
<dbReference type="SUPFAM" id="SSF51215">
    <property type="entry name" value="Regulatory protein AraC"/>
    <property type="match status" value="1"/>
</dbReference>
<evidence type="ECO:0000259" key="4">
    <source>
        <dbReference type="PROSITE" id="PS01124"/>
    </source>
</evidence>
<evidence type="ECO:0000313" key="6">
    <source>
        <dbReference type="Proteomes" id="UP001595969"/>
    </source>
</evidence>
<keyword evidence="1" id="KW-0805">Transcription regulation</keyword>
<dbReference type="InterPro" id="IPR014710">
    <property type="entry name" value="RmlC-like_jellyroll"/>
</dbReference>
<reference evidence="6" key="1">
    <citation type="journal article" date="2019" name="Int. J. Syst. Evol. Microbiol.">
        <title>The Global Catalogue of Microorganisms (GCM) 10K type strain sequencing project: providing services to taxonomists for standard genome sequencing and annotation.</title>
        <authorList>
            <consortium name="The Broad Institute Genomics Platform"/>
            <consortium name="The Broad Institute Genome Sequencing Center for Infectious Disease"/>
            <person name="Wu L."/>
            <person name="Ma J."/>
        </authorList>
    </citation>
    <scope>NUCLEOTIDE SEQUENCE [LARGE SCALE GENOMIC DNA]</scope>
    <source>
        <strain evidence="6">CGMCC 1.19032</strain>
    </source>
</reference>
<dbReference type="Gene3D" id="2.60.120.10">
    <property type="entry name" value="Jelly Rolls"/>
    <property type="match status" value="1"/>
</dbReference>
<dbReference type="InterPro" id="IPR003313">
    <property type="entry name" value="AraC-bd"/>
</dbReference>
<dbReference type="InterPro" id="IPR018060">
    <property type="entry name" value="HTH_AraC"/>
</dbReference>
<comment type="caution">
    <text evidence="5">The sequence shown here is derived from an EMBL/GenBank/DDBJ whole genome shotgun (WGS) entry which is preliminary data.</text>
</comment>
<dbReference type="Pfam" id="PF12833">
    <property type="entry name" value="HTH_18"/>
    <property type="match status" value="1"/>
</dbReference>
<dbReference type="PROSITE" id="PS01124">
    <property type="entry name" value="HTH_ARAC_FAMILY_2"/>
    <property type="match status" value="1"/>
</dbReference>